<protein>
    <submittedName>
        <fullName evidence="2">GNAT family acetyltransferase</fullName>
    </submittedName>
</protein>
<dbReference type="InterPro" id="IPR000182">
    <property type="entry name" value="GNAT_dom"/>
</dbReference>
<dbReference type="AlphaFoldDB" id="A0A0C1KG22"/>
<name>A0A0C1KG22_STRCV</name>
<dbReference type="OrthoDB" id="9127144at2"/>
<evidence type="ECO:0000313" key="2">
    <source>
        <dbReference type="EMBL" id="KIC77852.1"/>
    </source>
</evidence>
<evidence type="ECO:0000259" key="1">
    <source>
        <dbReference type="PROSITE" id="PS51186"/>
    </source>
</evidence>
<evidence type="ECO:0000313" key="3">
    <source>
        <dbReference type="Proteomes" id="UP000031339"/>
    </source>
</evidence>
<gene>
    <name evidence="2" type="ORF">RN79_06545</name>
</gene>
<proteinExistence type="predicted"/>
<keyword evidence="2" id="KW-0808">Transferase</keyword>
<dbReference type="Gene3D" id="3.40.630.30">
    <property type="match status" value="1"/>
</dbReference>
<dbReference type="eggNOG" id="COG0456">
    <property type="taxonomic scope" value="Bacteria"/>
</dbReference>
<comment type="caution">
    <text evidence="2">The sequence shown here is derived from an EMBL/GenBank/DDBJ whole genome shotgun (WGS) entry which is preliminary data.</text>
</comment>
<dbReference type="EMBL" id="JWIY01000002">
    <property type="protein sequence ID" value="KIC77852.1"/>
    <property type="molecule type" value="Genomic_DNA"/>
</dbReference>
<sequence>MPLTSQIITAEFPDLEKVEQLNTEAFPEEERAPLSELLRYGDGEYSHFFAFYDGNEFVGFAFSVYNERAFYISFFAIMPHLRSHGYGGKIIDKLVDFYQRTMVLEVERLDEPCDNLEQRKARMDFYKRNGFRSSHAYLEYDGLSFEILYKGAFFDEEAYRDIFKKIQEDGYFEFEIKHGHGRDWE</sequence>
<accession>A0A0C1KG22</accession>
<dbReference type="CDD" id="cd04301">
    <property type="entry name" value="NAT_SF"/>
    <property type="match status" value="1"/>
</dbReference>
<dbReference type="SUPFAM" id="SSF55729">
    <property type="entry name" value="Acyl-CoA N-acyltransferases (Nat)"/>
    <property type="match status" value="1"/>
</dbReference>
<dbReference type="Pfam" id="PF00583">
    <property type="entry name" value="Acetyltransf_1"/>
    <property type="match status" value="1"/>
</dbReference>
<dbReference type="Proteomes" id="UP000031339">
    <property type="component" value="Unassembled WGS sequence"/>
</dbReference>
<feature type="domain" description="N-acetyltransferase" evidence="1">
    <location>
        <begin position="5"/>
        <end position="150"/>
    </location>
</feature>
<dbReference type="PROSITE" id="PS51186">
    <property type="entry name" value="GNAT"/>
    <property type="match status" value="1"/>
</dbReference>
<dbReference type="InterPro" id="IPR016181">
    <property type="entry name" value="Acyl_CoA_acyltransferase"/>
</dbReference>
<reference evidence="2 3" key="1">
    <citation type="submission" date="2014-12" db="EMBL/GenBank/DDBJ databases">
        <title>Partial genome sequence of Streptococcus constellatus KCOM 1650 (= ChDC B144).</title>
        <authorList>
            <person name="Kook J.-K."/>
            <person name="Park S.-N."/>
            <person name="Lim Y.K."/>
            <person name="Jo E."/>
        </authorList>
    </citation>
    <scope>NUCLEOTIDE SEQUENCE [LARGE SCALE GENOMIC DNA]</scope>
    <source>
        <strain evidence="2 3">KCOM 1650</strain>
    </source>
</reference>
<organism evidence="2 3">
    <name type="scientific">Streptococcus constellatus</name>
    <dbReference type="NCBI Taxonomy" id="76860"/>
    <lineage>
        <taxon>Bacteria</taxon>
        <taxon>Bacillati</taxon>
        <taxon>Bacillota</taxon>
        <taxon>Bacilli</taxon>
        <taxon>Lactobacillales</taxon>
        <taxon>Streptococcaceae</taxon>
        <taxon>Streptococcus</taxon>
        <taxon>Streptococcus anginosus group</taxon>
    </lineage>
</organism>
<dbReference type="GO" id="GO:0016747">
    <property type="term" value="F:acyltransferase activity, transferring groups other than amino-acyl groups"/>
    <property type="evidence" value="ECO:0007669"/>
    <property type="project" value="InterPro"/>
</dbReference>
<dbReference type="RefSeq" id="WP_006269061.1">
    <property type="nucleotide sequence ID" value="NZ_CP066055.1"/>
</dbReference>